<protein>
    <submittedName>
        <fullName evidence="2">Uncharacterized protein</fullName>
    </submittedName>
</protein>
<dbReference type="Proteomes" id="UP000641386">
    <property type="component" value="Unassembled WGS sequence"/>
</dbReference>
<name>A0A919E6U5_9ACTN</name>
<keyword evidence="3" id="KW-1185">Reference proteome</keyword>
<dbReference type="AlphaFoldDB" id="A0A919E6U5"/>
<gene>
    <name evidence="2" type="ORF">GCM10014715_87290</name>
</gene>
<reference evidence="2" key="1">
    <citation type="journal article" date="2014" name="Int. J. Syst. Evol. Microbiol.">
        <title>Complete genome sequence of Corynebacterium casei LMG S-19264T (=DSM 44701T), isolated from a smear-ripened cheese.</title>
        <authorList>
            <consortium name="US DOE Joint Genome Institute (JGI-PGF)"/>
            <person name="Walter F."/>
            <person name="Albersmeier A."/>
            <person name="Kalinowski J."/>
            <person name="Ruckert C."/>
        </authorList>
    </citation>
    <scope>NUCLEOTIDE SEQUENCE</scope>
    <source>
        <strain evidence="2">JCM 3302</strain>
    </source>
</reference>
<comment type="caution">
    <text evidence="2">The sequence shown here is derived from an EMBL/GenBank/DDBJ whole genome shotgun (WGS) entry which is preliminary data.</text>
</comment>
<reference evidence="2" key="2">
    <citation type="submission" date="2020-09" db="EMBL/GenBank/DDBJ databases">
        <authorList>
            <person name="Sun Q."/>
            <person name="Ohkuma M."/>
        </authorList>
    </citation>
    <scope>NUCLEOTIDE SEQUENCE</scope>
    <source>
        <strain evidence="2">JCM 3302</strain>
    </source>
</reference>
<evidence type="ECO:0000313" key="3">
    <source>
        <dbReference type="Proteomes" id="UP000641386"/>
    </source>
</evidence>
<feature type="region of interest" description="Disordered" evidence="1">
    <location>
        <begin position="50"/>
        <end position="81"/>
    </location>
</feature>
<feature type="compositionally biased region" description="Polar residues" evidence="1">
    <location>
        <begin position="61"/>
        <end position="71"/>
    </location>
</feature>
<proteinExistence type="predicted"/>
<evidence type="ECO:0000313" key="2">
    <source>
        <dbReference type="EMBL" id="GHF19008.1"/>
    </source>
</evidence>
<evidence type="ECO:0000256" key="1">
    <source>
        <dbReference type="SAM" id="MobiDB-lite"/>
    </source>
</evidence>
<organism evidence="2 3">
    <name type="scientific">Streptomyces spiralis</name>
    <dbReference type="NCBI Taxonomy" id="66376"/>
    <lineage>
        <taxon>Bacteria</taxon>
        <taxon>Bacillati</taxon>
        <taxon>Actinomycetota</taxon>
        <taxon>Actinomycetes</taxon>
        <taxon>Kitasatosporales</taxon>
        <taxon>Streptomycetaceae</taxon>
        <taxon>Streptomyces</taxon>
    </lineage>
</organism>
<sequence>MGGGSLEPLFAAERQAVQQRGDAEELRSRVAAVPKNVPELTALARPRMTVRGTDRRPPGTRSCSRSSTQLGPPSHAAGCGPALAVVNGGPVGHEAPTGR</sequence>
<dbReference type="EMBL" id="BNBC01000087">
    <property type="protein sequence ID" value="GHF19008.1"/>
    <property type="molecule type" value="Genomic_DNA"/>
</dbReference>
<accession>A0A919E6U5</accession>